<reference evidence="2" key="1">
    <citation type="submission" date="2022-07" db="EMBL/GenBank/DDBJ databases">
        <title>Complete genome of Vibrio japonicus strain JCM 31412T and phylogenomic assessment of the Nereis clade of the genus Vibrio.</title>
        <authorList>
            <person name="Shlafstein M.D."/>
            <person name="Emsley S.A."/>
            <person name="Ushijima B."/>
            <person name="Videau P."/>
            <person name="Saw J.H."/>
        </authorList>
    </citation>
    <scope>NUCLEOTIDE SEQUENCE</scope>
    <source>
        <strain evidence="2">JCM 31412</strain>
    </source>
</reference>
<evidence type="ECO:0000313" key="2">
    <source>
        <dbReference type="EMBL" id="UUM30912.1"/>
    </source>
</evidence>
<dbReference type="NCBIfam" id="TIGR02532">
    <property type="entry name" value="IV_pilin_GFxxxE"/>
    <property type="match status" value="1"/>
</dbReference>
<dbReference type="Pfam" id="PF07963">
    <property type="entry name" value="N_methyl"/>
    <property type="match status" value="1"/>
</dbReference>
<sequence>MDIKPARGFTLVELIVVILLLAIVSVYAASRMFGRDSVAAMVVRQQVISVIRQVQVNRMQSNVDLSNVTGDSSFVLAVNSDCIGSQQACALKADTRSDWVDSDGNGVFFSVNTSPIINFDLLGNPLDSSASGAVITISSSQDKCEVKINAQGYVFSGDCS</sequence>
<protein>
    <submittedName>
        <fullName evidence="2">Type II secretion system GspH family protein</fullName>
    </submittedName>
</protein>
<feature type="transmembrane region" description="Helical" evidence="1">
    <location>
        <begin position="6"/>
        <end position="29"/>
    </location>
</feature>
<name>A0ABY5LII8_9VIBR</name>
<dbReference type="InterPro" id="IPR045584">
    <property type="entry name" value="Pilin-like"/>
</dbReference>
<dbReference type="InterPro" id="IPR012902">
    <property type="entry name" value="N_methyl_site"/>
</dbReference>
<dbReference type="RefSeq" id="WP_257084640.1">
    <property type="nucleotide sequence ID" value="NZ_CP102096.1"/>
</dbReference>
<organism evidence="2 3">
    <name type="scientific">Vibrio japonicus</name>
    <dbReference type="NCBI Taxonomy" id="1824638"/>
    <lineage>
        <taxon>Bacteria</taxon>
        <taxon>Pseudomonadati</taxon>
        <taxon>Pseudomonadota</taxon>
        <taxon>Gammaproteobacteria</taxon>
        <taxon>Vibrionales</taxon>
        <taxon>Vibrionaceae</taxon>
        <taxon>Vibrio</taxon>
    </lineage>
</organism>
<dbReference type="Gene3D" id="3.30.700.10">
    <property type="entry name" value="Glycoprotein, Type 4 Pilin"/>
    <property type="match status" value="1"/>
</dbReference>
<accession>A0ABY5LII8</accession>
<keyword evidence="3" id="KW-1185">Reference proteome</keyword>
<evidence type="ECO:0000313" key="3">
    <source>
        <dbReference type="Proteomes" id="UP001058602"/>
    </source>
</evidence>
<proteinExistence type="predicted"/>
<gene>
    <name evidence="2" type="ORF">NP165_01770</name>
</gene>
<keyword evidence="1" id="KW-0472">Membrane</keyword>
<keyword evidence="1" id="KW-0812">Transmembrane</keyword>
<evidence type="ECO:0000256" key="1">
    <source>
        <dbReference type="SAM" id="Phobius"/>
    </source>
</evidence>
<dbReference type="EMBL" id="CP102096">
    <property type="protein sequence ID" value="UUM30912.1"/>
    <property type="molecule type" value="Genomic_DNA"/>
</dbReference>
<dbReference type="SUPFAM" id="SSF54523">
    <property type="entry name" value="Pili subunits"/>
    <property type="match status" value="1"/>
</dbReference>
<keyword evidence="1" id="KW-1133">Transmembrane helix</keyword>
<dbReference type="Proteomes" id="UP001058602">
    <property type="component" value="Chromosome 1"/>
</dbReference>